<evidence type="ECO:0000256" key="5">
    <source>
        <dbReference type="ARBA" id="ARBA00022989"/>
    </source>
</evidence>
<evidence type="ECO:0000256" key="7">
    <source>
        <dbReference type="ARBA" id="ARBA00023180"/>
    </source>
</evidence>
<evidence type="ECO:0000313" key="11">
    <source>
        <dbReference type="Proteomes" id="UP000008792"/>
    </source>
</evidence>
<dbReference type="InterPro" id="IPR050975">
    <property type="entry name" value="Sleep_regulator"/>
</dbReference>
<dbReference type="AlphaFoldDB" id="B4LLT5"/>
<dbReference type="eggNOG" id="ENOG502S9N2">
    <property type="taxonomic scope" value="Eukaryota"/>
</dbReference>
<keyword evidence="2" id="KW-0336">GPI-anchor</keyword>
<evidence type="ECO:0000256" key="2">
    <source>
        <dbReference type="ARBA" id="ARBA00022622"/>
    </source>
</evidence>
<name>B4LLT5_DROVI</name>
<accession>B4LLT5</accession>
<protein>
    <submittedName>
        <fullName evidence="10">Uncharacterized protein</fullName>
    </submittedName>
</protein>
<keyword evidence="8" id="KW-0449">Lipoprotein</keyword>
<dbReference type="Proteomes" id="UP000008792">
    <property type="component" value="Unassembled WGS sequence"/>
</dbReference>
<evidence type="ECO:0000256" key="6">
    <source>
        <dbReference type="ARBA" id="ARBA00023136"/>
    </source>
</evidence>
<dbReference type="InParanoid" id="B4LLT5"/>
<sequence length="170" mass="18986">MGRTLTLFSGITVLAVVCNSCAAAEILECYECFEGAGANMEKPLPVCSQLRNSPEFRVACPNSTMCLKTVSTINLQDGSKWSAVLRGCANQVKITHVLRNRFYEEVAVIDEPYKDGCIEKKDHNMLTSTVQQCYCRGNLCNSATYRDLNIPIQMIYIILLLRHLRQLSGI</sequence>
<keyword evidence="4 9" id="KW-0732">Signal</keyword>
<dbReference type="PANTHER" id="PTHR33562:SF29">
    <property type="entry name" value="PROTEIN SLEEPLESS"/>
    <property type="match status" value="1"/>
</dbReference>
<comment type="subcellular location">
    <subcellularLocation>
        <location evidence="1">Membrane</location>
        <topology evidence="1">Lipid-anchor</topology>
        <topology evidence="1">GPI-anchor</topology>
    </subcellularLocation>
</comment>
<feature type="chain" id="PRO_5002816244" evidence="9">
    <location>
        <begin position="24"/>
        <end position="170"/>
    </location>
</feature>
<dbReference type="HOGENOM" id="CLU_132822_1_0_1"/>
<dbReference type="GO" id="GO:0032222">
    <property type="term" value="P:regulation of synaptic transmission, cholinergic"/>
    <property type="evidence" value="ECO:0007669"/>
    <property type="project" value="InterPro"/>
</dbReference>
<feature type="signal peptide" evidence="9">
    <location>
        <begin position="1"/>
        <end position="23"/>
    </location>
</feature>
<dbReference type="PANTHER" id="PTHR33562">
    <property type="entry name" value="ATILLA, ISOFORM B-RELATED-RELATED"/>
    <property type="match status" value="1"/>
</dbReference>
<dbReference type="Pfam" id="PF17064">
    <property type="entry name" value="QVR"/>
    <property type="match status" value="1"/>
</dbReference>
<dbReference type="GO" id="GO:0030431">
    <property type="term" value="P:sleep"/>
    <property type="evidence" value="ECO:0007669"/>
    <property type="project" value="InterPro"/>
</dbReference>
<dbReference type="GO" id="GO:0098552">
    <property type="term" value="C:side of membrane"/>
    <property type="evidence" value="ECO:0007669"/>
    <property type="project" value="UniProtKB-KW"/>
</dbReference>
<proteinExistence type="predicted"/>
<dbReference type="EMBL" id="CH940648">
    <property type="protein sequence ID" value="EDW61958.1"/>
    <property type="molecule type" value="Genomic_DNA"/>
</dbReference>
<reference evidence="10 11" key="1">
    <citation type="journal article" date="2007" name="Nature">
        <title>Evolution of genes and genomes on the Drosophila phylogeny.</title>
        <authorList>
            <consortium name="Drosophila 12 Genomes Consortium"/>
            <person name="Clark A.G."/>
            <person name="Eisen M.B."/>
            <person name="Smith D.R."/>
            <person name="Bergman C.M."/>
            <person name="Oliver B."/>
            <person name="Markow T.A."/>
            <person name="Kaufman T.C."/>
            <person name="Kellis M."/>
            <person name="Gelbart W."/>
            <person name="Iyer V.N."/>
            <person name="Pollard D.A."/>
            <person name="Sackton T.B."/>
            <person name="Larracuente A.M."/>
            <person name="Singh N.D."/>
            <person name="Abad J.P."/>
            <person name="Abt D.N."/>
            <person name="Adryan B."/>
            <person name="Aguade M."/>
            <person name="Akashi H."/>
            <person name="Anderson W.W."/>
            <person name="Aquadro C.F."/>
            <person name="Ardell D.H."/>
            <person name="Arguello R."/>
            <person name="Artieri C.G."/>
            <person name="Barbash D.A."/>
            <person name="Barker D."/>
            <person name="Barsanti P."/>
            <person name="Batterham P."/>
            <person name="Batzoglou S."/>
            <person name="Begun D."/>
            <person name="Bhutkar A."/>
            <person name="Blanco E."/>
            <person name="Bosak S.A."/>
            <person name="Bradley R.K."/>
            <person name="Brand A.D."/>
            <person name="Brent M.R."/>
            <person name="Brooks A.N."/>
            <person name="Brown R.H."/>
            <person name="Butlin R.K."/>
            <person name="Caggese C."/>
            <person name="Calvi B.R."/>
            <person name="Bernardo de Carvalho A."/>
            <person name="Caspi A."/>
            <person name="Castrezana S."/>
            <person name="Celniker S.E."/>
            <person name="Chang J.L."/>
            <person name="Chapple C."/>
            <person name="Chatterji S."/>
            <person name="Chinwalla A."/>
            <person name="Civetta A."/>
            <person name="Clifton S.W."/>
            <person name="Comeron J.M."/>
            <person name="Costello J.C."/>
            <person name="Coyne J.A."/>
            <person name="Daub J."/>
            <person name="David R.G."/>
            <person name="Delcher A.L."/>
            <person name="Delehaunty K."/>
            <person name="Do C.B."/>
            <person name="Ebling H."/>
            <person name="Edwards K."/>
            <person name="Eickbush T."/>
            <person name="Evans J.D."/>
            <person name="Filipski A."/>
            <person name="Findeiss S."/>
            <person name="Freyhult E."/>
            <person name="Fulton L."/>
            <person name="Fulton R."/>
            <person name="Garcia A.C."/>
            <person name="Gardiner A."/>
            <person name="Garfield D.A."/>
            <person name="Garvin B.E."/>
            <person name="Gibson G."/>
            <person name="Gilbert D."/>
            <person name="Gnerre S."/>
            <person name="Godfrey J."/>
            <person name="Good R."/>
            <person name="Gotea V."/>
            <person name="Gravely B."/>
            <person name="Greenberg A.J."/>
            <person name="Griffiths-Jones S."/>
            <person name="Gross S."/>
            <person name="Guigo R."/>
            <person name="Gustafson E.A."/>
            <person name="Haerty W."/>
            <person name="Hahn M.W."/>
            <person name="Halligan D.L."/>
            <person name="Halpern A.L."/>
            <person name="Halter G.M."/>
            <person name="Han M.V."/>
            <person name="Heger A."/>
            <person name="Hillier L."/>
            <person name="Hinrichs A.S."/>
            <person name="Holmes I."/>
            <person name="Hoskins R.A."/>
            <person name="Hubisz M.J."/>
            <person name="Hultmark D."/>
            <person name="Huntley M.A."/>
            <person name="Jaffe D.B."/>
            <person name="Jagadeeshan S."/>
            <person name="Jeck W.R."/>
            <person name="Johnson J."/>
            <person name="Jones C.D."/>
            <person name="Jordan W.C."/>
            <person name="Karpen G.H."/>
            <person name="Kataoka E."/>
            <person name="Keightley P.D."/>
            <person name="Kheradpour P."/>
            <person name="Kirkness E.F."/>
            <person name="Koerich L.B."/>
            <person name="Kristiansen K."/>
            <person name="Kudrna D."/>
            <person name="Kulathinal R.J."/>
            <person name="Kumar S."/>
            <person name="Kwok R."/>
            <person name="Lander E."/>
            <person name="Langley C.H."/>
            <person name="Lapoint R."/>
            <person name="Lazzaro B.P."/>
            <person name="Lee S.J."/>
            <person name="Levesque L."/>
            <person name="Li R."/>
            <person name="Lin C.F."/>
            <person name="Lin M.F."/>
            <person name="Lindblad-Toh K."/>
            <person name="Llopart A."/>
            <person name="Long M."/>
            <person name="Low L."/>
            <person name="Lozovsky E."/>
            <person name="Lu J."/>
            <person name="Luo M."/>
            <person name="Machado C.A."/>
            <person name="Makalowski W."/>
            <person name="Marzo M."/>
            <person name="Matsuda M."/>
            <person name="Matzkin L."/>
            <person name="McAllister B."/>
            <person name="McBride C.S."/>
            <person name="McKernan B."/>
            <person name="McKernan K."/>
            <person name="Mendez-Lago M."/>
            <person name="Minx P."/>
            <person name="Mollenhauer M.U."/>
            <person name="Montooth K."/>
            <person name="Mount S.M."/>
            <person name="Mu X."/>
            <person name="Myers E."/>
            <person name="Negre B."/>
            <person name="Newfeld S."/>
            <person name="Nielsen R."/>
            <person name="Noor M.A."/>
            <person name="O'Grady P."/>
            <person name="Pachter L."/>
            <person name="Papaceit M."/>
            <person name="Parisi M.J."/>
            <person name="Parisi M."/>
            <person name="Parts L."/>
            <person name="Pedersen J.S."/>
            <person name="Pesole G."/>
            <person name="Phillippy A.M."/>
            <person name="Ponting C.P."/>
            <person name="Pop M."/>
            <person name="Porcelli D."/>
            <person name="Powell J.R."/>
            <person name="Prohaska S."/>
            <person name="Pruitt K."/>
            <person name="Puig M."/>
            <person name="Quesneville H."/>
            <person name="Ram K.R."/>
            <person name="Rand D."/>
            <person name="Rasmussen M.D."/>
            <person name="Reed L.K."/>
            <person name="Reenan R."/>
            <person name="Reily A."/>
            <person name="Remington K.A."/>
            <person name="Rieger T.T."/>
            <person name="Ritchie M.G."/>
            <person name="Robin C."/>
            <person name="Rogers Y.H."/>
            <person name="Rohde C."/>
            <person name="Rozas J."/>
            <person name="Rubenfield M.J."/>
            <person name="Ruiz A."/>
            <person name="Russo S."/>
            <person name="Salzberg S.L."/>
            <person name="Sanchez-Gracia A."/>
            <person name="Saranga D.J."/>
            <person name="Sato H."/>
            <person name="Schaeffer S.W."/>
            <person name="Schatz M.C."/>
            <person name="Schlenke T."/>
            <person name="Schwartz R."/>
            <person name="Segarra C."/>
            <person name="Singh R.S."/>
            <person name="Sirot L."/>
            <person name="Sirota M."/>
            <person name="Sisneros N.B."/>
            <person name="Smith C.D."/>
            <person name="Smith T.F."/>
            <person name="Spieth J."/>
            <person name="Stage D.E."/>
            <person name="Stark A."/>
            <person name="Stephan W."/>
            <person name="Strausberg R.L."/>
            <person name="Strempel S."/>
            <person name="Sturgill D."/>
            <person name="Sutton G."/>
            <person name="Sutton G.G."/>
            <person name="Tao W."/>
            <person name="Teichmann S."/>
            <person name="Tobari Y.N."/>
            <person name="Tomimura Y."/>
            <person name="Tsolas J.M."/>
            <person name="Valente V.L."/>
            <person name="Venter E."/>
            <person name="Venter J.C."/>
            <person name="Vicario S."/>
            <person name="Vieira F.G."/>
            <person name="Vilella A.J."/>
            <person name="Villasante A."/>
            <person name="Walenz B."/>
            <person name="Wang J."/>
            <person name="Wasserman M."/>
            <person name="Watts T."/>
            <person name="Wilson D."/>
            <person name="Wilson R.K."/>
            <person name="Wing R.A."/>
            <person name="Wolfner M.F."/>
            <person name="Wong A."/>
            <person name="Wong G.K."/>
            <person name="Wu C.I."/>
            <person name="Wu G."/>
            <person name="Yamamoto D."/>
            <person name="Yang H.P."/>
            <person name="Yang S.P."/>
            <person name="Yorke J.A."/>
            <person name="Yoshida K."/>
            <person name="Zdobnov E."/>
            <person name="Zhang P."/>
            <person name="Zhang Y."/>
            <person name="Zimin A.V."/>
            <person name="Baldwin J."/>
            <person name="Abdouelleil A."/>
            <person name="Abdulkadir J."/>
            <person name="Abebe A."/>
            <person name="Abera B."/>
            <person name="Abreu J."/>
            <person name="Acer S.C."/>
            <person name="Aftuck L."/>
            <person name="Alexander A."/>
            <person name="An P."/>
            <person name="Anderson E."/>
            <person name="Anderson S."/>
            <person name="Arachi H."/>
            <person name="Azer M."/>
            <person name="Bachantsang P."/>
            <person name="Barry A."/>
            <person name="Bayul T."/>
            <person name="Berlin A."/>
            <person name="Bessette D."/>
            <person name="Bloom T."/>
            <person name="Blye J."/>
            <person name="Boguslavskiy L."/>
            <person name="Bonnet C."/>
            <person name="Boukhgalter B."/>
            <person name="Bourzgui I."/>
            <person name="Brown A."/>
            <person name="Cahill P."/>
            <person name="Channer S."/>
            <person name="Cheshatsang Y."/>
            <person name="Chuda L."/>
            <person name="Citroen M."/>
            <person name="Collymore A."/>
            <person name="Cooke P."/>
            <person name="Costello M."/>
            <person name="D'Aco K."/>
            <person name="Daza R."/>
            <person name="De Haan G."/>
            <person name="DeGray S."/>
            <person name="DeMaso C."/>
            <person name="Dhargay N."/>
            <person name="Dooley K."/>
            <person name="Dooley E."/>
            <person name="Doricent M."/>
            <person name="Dorje P."/>
            <person name="Dorjee K."/>
            <person name="Dupes A."/>
            <person name="Elong R."/>
            <person name="Falk J."/>
            <person name="Farina A."/>
            <person name="Faro S."/>
            <person name="Ferguson D."/>
            <person name="Fisher S."/>
            <person name="Foley C.D."/>
            <person name="Franke A."/>
            <person name="Friedrich D."/>
            <person name="Gadbois L."/>
            <person name="Gearin G."/>
            <person name="Gearin C.R."/>
            <person name="Giannoukos G."/>
            <person name="Goode T."/>
            <person name="Graham J."/>
            <person name="Grandbois E."/>
            <person name="Grewal S."/>
            <person name="Gyaltsen K."/>
            <person name="Hafez N."/>
            <person name="Hagos B."/>
            <person name="Hall J."/>
            <person name="Henson C."/>
            <person name="Hollinger A."/>
            <person name="Honan T."/>
            <person name="Huard M.D."/>
            <person name="Hughes L."/>
            <person name="Hurhula B."/>
            <person name="Husby M.E."/>
            <person name="Kamat A."/>
            <person name="Kanga B."/>
            <person name="Kashin S."/>
            <person name="Khazanovich D."/>
            <person name="Kisner P."/>
            <person name="Lance K."/>
            <person name="Lara M."/>
            <person name="Lee W."/>
            <person name="Lennon N."/>
            <person name="Letendre F."/>
            <person name="LeVine R."/>
            <person name="Lipovsky A."/>
            <person name="Liu X."/>
            <person name="Liu J."/>
            <person name="Liu S."/>
            <person name="Lokyitsang T."/>
            <person name="Lokyitsang Y."/>
            <person name="Lubonja R."/>
            <person name="Lui A."/>
            <person name="MacDonald P."/>
            <person name="Magnisalis V."/>
            <person name="Maru K."/>
            <person name="Matthews C."/>
            <person name="McCusker W."/>
            <person name="McDonough S."/>
            <person name="Mehta T."/>
            <person name="Meldrim J."/>
            <person name="Meneus L."/>
            <person name="Mihai O."/>
            <person name="Mihalev A."/>
            <person name="Mihova T."/>
            <person name="Mittelman R."/>
            <person name="Mlenga V."/>
            <person name="Montmayeur A."/>
            <person name="Mulrain L."/>
            <person name="Navidi A."/>
            <person name="Naylor J."/>
            <person name="Negash T."/>
            <person name="Nguyen T."/>
            <person name="Nguyen N."/>
            <person name="Nicol R."/>
            <person name="Norbu C."/>
            <person name="Norbu N."/>
            <person name="Novod N."/>
            <person name="O'Neill B."/>
            <person name="Osman S."/>
            <person name="Markiewicz E."/>
            <person name="Oyono O.L."/>
            <person name="Patti C."/>
            <person name="Phunkhang P."/>
            <person name="Pierre F."/>
            <person name="Priest M."/>
            <person name="Raghuraman S."/>
            <person name="Rege F."/>
            <person name="Reyes R."/>
            <person name="Rise C."/>
            <person name="Rogov P."/>
            <person name="Ross K."/>
            <person name="Ryan E."/>
            <person name="Settipalli S."/>
            <person name="Shea T."/>
            <person name="Sherpa N."/>
            <person name="Shi L."/>
            <person name="Shih D."/>
            <person name="Sparrow T."/>
            <person name="Spaulding J."/>
            <person name="Stalker J."/>
            <person name="Stange-Thomann N."/>
            <person name="Stavropoulos S."/>
            <person name="Stone C."/>
            <person name="Strader C."/>
            <person name="Tesfaye S."/>
            <person name="Thomson T."/>
            <person name="Thoulutsang Y."/>
            <person name="Thoulutsang D."/>
            <person name="Topham K."/>
            <person name="Topping I."/>
            <person name="Tsamla T."/>
            <person name="Vassiliev H."/>
            <person name="Vo A."/>
            <person name="Wangchuk T."/>
            <person name="Wangdi T."/>
            <person name="Weiand M."/>
            <person name="Wilkinson J."/>
            <person name="Wilson A."/>
            <person name="Yadav S."/>
            <person name="Young G."/>
            <person name="Yu Q."/>
            <person name="Zembek L."/>
            <person name="Zhong D."/>
            <person name="Zimmer A."/>
            <person name="Zwirko Z."/>
            <person name="Jaffe D.B."/>
            <person name="Alvarez P."/>
            <person name="Brockman W."/>
            <person name="Butler J."/>
            <person name="Chin C."/>
            <person name="Gnerre S."/>
            <person name="Grabherr M."/>
            <person name="Kleber M."/>
            <person name="Mauceli E."/>
            <person name="MacCallum I."/>
        </authorList>
    </citation>
    <scope>NUCLEOTIDE SEQUENCE [LARGE SCALE GENOMIC DNA]</scope>
    <source>
        <strain evidence="11">Tucson 15010-1051.87</strain>
    </source>
</reference>
<keyword evidence="3" id="KW-0812">Transmembrane</keyword>
<keyword evidence="7" id="KW-0325">Glycoprotein</keyword>
<keyword evidence="5" id="KW-1133">Transmembrane helix</keyword>
<gene>
    <name evidence="10" type="primary">Dvir\GJ20024</name>
    <name evidence="10" type="ORF">Dvir_GJ20024</name>
</gene>
<organism evidence="10 11">
    <name type="scientific">Drosophila virilis</name>
    <name type="common">Fruit fly</name>
    <dbReference type="NCBI Taxonomy" id="7244"/>
    <lineage>
        <taxon>Eukaryota</taxon>
        <taxon>Metazoa</taxon>
        <taxon>Ecdysozoa</taxon>
        <taxon>Arthropoda</taxon>
        <taxon>Hexapoda</taxon>
        <taxon>Insecta</taxon>
        <taxon>Pterygota</taxon>
        <taxon>Neoptera</taxon>
        <taxon>Endopterygota</taxon>
        <taxon>Diptera</taxon>
        <taxon>Brachycera</taxon>
        <taxon>Muscomorpha</taxon>
        <taxon>Ephydroidea</taxon>
        <taxon>Drosophilidae</taxon>
        <taxon>Drosophila</taxon>
    </lineage>
</organism>
<evidence type="ECO:0000256" key="3">
    <source>
        <dbReference type="ARBA" id="ARBA00022692"/>
    </source>
</evidence>
<evidence type="ECO:0000313" key="10">
    <source>
        <dbReference type="EMBL" id="EDW61958.1"/>
    </source>
</evidence>
<keyword evidence="11" id="KW-1185">Reference proteome</keyword>
<keyword evidence="6" id="KW-0472">Membrane</keyword>
<evidence type="ECO:0000256" key="9">
    <source>
        <dbReference type="SAM" id="SignalP"/>
    </source>
</evidence>
<evidence type="ECO:0000256" key="1">
    <source>
        <dbReference type="ARBA" id="ARBA00004589"/>
    </source>
</evidence>
<evidence type="ECO:0000256" key="8">
    <source>
        <dbReference type="ARBA" id="ARBA00023288"/>
    </source>
</evidence>
<dbReference type="OrthoDB" id="6329445at2759"/>
<dbReference type="PhylomeDB" id="B4LLT5"/>
<dbReference type="OMA" id="GECPHST"/>
<dbReference type="InterPro" id="IPR031424">
    <property type="entry name" value="QVR-like"/>
</dbReference>
<evidence type="ECO:0000256" key="4">
    <source>
        <dbReference type="ARBA" id="ARBA00022729"/>
    </source>
</evidence>